<dbReference type="EMBL" id="CP014223">
    <property type="protein sequence ID" value="AMJ41592.1"/>
    <property type="molecule type" value="Genomic_DNA"/>
</dbReference>
<feature type="domain" description="Sporulation initiation factor Spo0A C-terminal" evidence="1">
    <location>
        <begin position="3"/>
        <end position="68"/>
    </location>
</feature>
<proteinExistence type="predicted"/>
<accession>A0ABN4LDI0</accession>
<sequence>MNMKRIYQRIAKEDGISVTEVKKEMQDAIENSYKKKDKTLSEMVLQKSITYHGEVPTVDEFIEAISHKFKYQEKNKKSIGCHGLY</sequence>
<name>A0ABN4LDI0_ANAPI</name>
<reference evidence="2 3" key="1">
    <citation type="journal article" date="2016" name="Genome Announc.">
        <title>Complete Genome Sequence of the Amino Acid-Fermenting Clostridium propionicum X2 (DSM 1682).</title>
        <authorList>
            <person name="Poehlein A."/>
            <person name="Schlien K."/>
            <person name="Chowdhury N.P."/>
            <person name="Gottschalk G."/>
            <person name="Buckel W."/>
            <person name="Daniel R."/>
        </authorList>
    </citation>
    <scope>NUCLEOTIDE SEQUENCE [LARGE SCALE GENOMIC DNA]</scope>
    <source>
        <strain evidence="2 3">X2</strain>
    </source>
</reference>
<protein>
    <recommendedName>
        <fullName evidence="1">Sporulation initiation factor Spo0A C-terminal domain-containing protein</fullName>
    </recommendedName>
</protein>
<organism evidence="2 3">
    <name type="scientific">Anaerotignum propionicum DSM 1682</name>
    <dbReference type="NCBI Taxonomy" id="991789"/>
    <lineage>
        <taxon>Bacteria</taxon>
        <taxon>Bacillati</taxon>
        <taxon>Bacillota</taxon>
        <taxon>Clostridia</taxon>
        <taxon>Lachnospirales</taxon>
        <taxon>Anaerotignaceae</taxon>
        <taxon>Anaerotignum</taxon>
    </lineage>
</organism>
<gene>
    <name evidence="2" type="ORF">CPRO_20100</name>
</gene>
<dbReference type="InterPro" id="IPR036388">
    <property type="entry name" value="WH-like_DNA-bd_sf"/>
</dbReference>
<keyword evidence="3" id="KW-1185">Reference proteome</keyword>
<evidence type="ECO:0000259" key="1">
    <source>
        <dbReference type="Pfam" id="PF08769"/>
    </source>
</evidence>
<dbReference type="Gene3D" id="1.10.10.10">
    <property type="entry name" value="Winged helix-like DNA-binding domain superfamily/Winged helix DNA-binding domain"/>
    <property type="match status" value="1"/>
</dbReference>
<evidence type="ECO:0000313" key="2">
    <source>
        <dbReference type="EMBL" id="AMJ41592.1"/>
    </source>
</evidence>
<dbReference type="Proteomes" id="UP000068026">
    <property type="component" value="Chromosome"/>
</dbReference>
<dbReference type="Pfam" id="PF08769">
    <property type="entry name" value="Spo0A_C"/>
    <property type="match status" value="1"/>
</dbReference>
<reference evidence="3" key="2">
    <citation type="submission" date="2016-01" db="EMBL/GenBank/DDBJ databases">
        <authorList>
            <person name="Poehlein A."/>
            <person name="Schlien K."/>
            <person name="Gottschalk G."/>
            <person name="Buckel W."/>
            <person name="Daniel R."/>
        </authorList>
    </citation>
    <scope>NUCLEOTIDE SEQUENCE [LARGE SCALE GENOMIC DNA]</scope>
    <source>
        <strain evidence="3">X2</strain>
    </source>
</reference>
<dbReference type="SUPFAM" id="SSF46894">
    <property type="entry name" value="C-terminal effector domain of the bipartite response regulators"/>
    <property type="match status" value="1"/>
</dbReference>
<dbReference type="InterPro" id="IPR016032">
    <property type="entry name" value="Sig_transdc_resp-reg_C-effctor"/>
</dbReference>
<evidence type="ECO:0000313" key="3">
    <source>
        <dbReference type="Proteomes" id="UP000068026"/>
    </source>
</evidence>
<dbReference type="InterPro" id="IPR014879">
    <property type="entry name" value="Spo0A_C"/>
</dbReference>